<evidence type="ECO:0000313" key="1">
    <source>
        <dbReference type="EMBL" id="CAG9539014.1"/>
    </source>
</evidence>
<organism evidence="1 2">
    <name type="scientific">Cercopithifilaria johnstoni</name>
    <dbReference type="NCBI Taxonomy" id="2874296"/>
    <lineage>
        <taxon>Eukaryota</taxon>
        <taxon>Metazoa</taxon>
        <taxon>Ecdysozoa</taxon>
        <taxon>Nematoda</taxon>
        <taxon>Chromadorea</taxon>
        <taxon>Rhabditida</taxon>
        <taxon>Spirurina</taxon>
        <taxon>Spiruromorpha</taxon>
        <taxon>Filarioidea</taxon>
        <taxon>Onchocercidae</taxon>
        <taxon>Cercopithifilaria</taxon>
    </lineage>
</organism>
<dbReference type="Gene3D" id="2.60.40.3510">
    <property type="match status" value="1"/>
</dbReference>
<dbReference type="OrthoDB" id="5789390at2759"/>
<keyword evidence="2" id="KW-1185">Reference proteome</keyword>
<name>A0A8J2MAS2_9BILA</name>
<dbReference type="Proteomes" id="UP000746747">
    <property type="component" value="Unassembled WGS sequence"/>
</dbReference>
<protein>
    <submittedName>
        <fullName evidence="1">Uncharacterized protein</fullName>
    </submittedName>
</protein>
<dbReference type="AlphaFoldDB" id="A0A8J2MAS2"/>
<sequence length="151" mass="17787">MLVKTELIDSSGFVTFTLNDFHFDKAQGYGICCSADHAEKECHCQMYIHICVGVGFEHRKYHRDCSLLHHNSRVIDNTRPLSNYNVSIPFDVRWPVKFRYHWHHLLAISSDYLQLPTPHRCFEHLKKATSFFTLFQKNEKFYNVHISNVGI</sequence>
<proteinExistence type="predicted"/>
<evidence type="ECO:0000313" key="2">
    <source>
        <dbReference type="Proteomes" id="UP000746747"/>
    </source>
</evidence>
<gene>
    <name evidence="1" type="ORF">CJOHNSTONI_LOCUS8658</name>
</gene>
<reference evidence="1" key="1">
    <citation type="submission" date="2021-09" db="EMBL/GenBank/DDBJ databases">
        <authorList>
            <consortium name="Pathogen Informatics"/>
        </authorList>
    </citation>
    <scope>NUCLEOTIDE SEQUENCE</scope>
</reference>
<dbReference type="EMBL" id="CAKAEH010001736">
    <property type="protein sequence ID" value="CAG9539014.1"/>
    <property type="molecule type" value="Genomic_DNA"/>
</dbReference>
<accession>A0A8J2MAS2</accession>
<comment type="caution">
    <text evidence="1">The sequence shown here is derived from an EMBL/GenBank/DDBJ whole genome shotgun (WGS) entry which is preliminary data.</text>
</comment>